<dbReference type="Gene3D" id="3.10.10.10">
    <property type="entry name" value="HIV Type 1 Reverse Transcriptase, subunit A, domain 1"/>
    <property type="match status" value="2"/>
</dbReference>
<dbReference type="InterPro" id="IPR043128">
    <property type="entry name" value="Rev_trsase/Diguanyl_cyclase"/>
</dbReference>
<dbReference type="PROSITE" id="PS50878">
    <property type="entry name" value="RT_POL"/>
    <property type="match status" value="1"/>
</dbReference>
<dbReference type="InterPro" id="IPR050951">
    <property type="entry name" value="Retrovirus_Pol_polyprotein"/>
</dbReference>
<keyword evidence="2" id="KW-0548">Nucleotidyltransferase</keyword>
<dbReference type="Proteomes" id="UP001458880">
    <property type="component" value="Unassembled WGS sequence"/>
</dbReference>
<protein>
    <submittedName>
        <fullName evidence="2">Reverse transcriptase (RNA-dependent DNA polymerase)</fullName>
    </submittedName>
</protein>
<dbReference type="CDD" id="cd01647">
    <property type="entry name" value="RT_LTR"/>
    <property type="match status" value="1"/>
</dbReference>
<evidence type="ECO:0000313" key="3">
    <source>
        <dbReference type="Proteomes" id="UP001458880"/>
    </source>
</evidence>
<dbReference type="PANTHER" id="PTHR37984:SF5">
    <property type="entry name" value="PROTEIN NYNRIN-LIKE"/>
    <property type="match status" value="1"/>
</dbReference>
<accession>A0AAW1JFC3</accession>
<reference evidence="2 3" key="1">
    <citation type="journal article" date="2024" name="BMC Genomics">
        <title>De novo assembly and annotation of Popillia japonica's genome with initial clues to its potential as an invasive pest.</title>
        <authorList>
            <person name="Cucini C."/>
            <person name="Boschi S."/>
            <person name="Funari R."/>
            <person name="Cardaioli E."/>
            <person name="Iannotti N."/>
            <person name="Marturano G."/>
            <person name="Paoli F."/>
            <person name="Bruttini M."/>
            <person name="Carapelli A."/>
            <person name="Frati F."/>
            <person name="Nardi F."/>
        </authorList>
    </citation>
    <scope>NUCLEOTIDE SEQUENCE [LARGE SCALE GENOMIC DNA]</scope>
    <source>
        <strain evidence="2">DMR45628</strain>
    </source>
</reference>
<name>A0AAW1JFC3_POPJA</name>
<dbReference type="EMBL" id="JASPKY010000397">
    <property type="protein sequence ID" value="KAK9702190.1"/>
    <property type="molecule type" value="Genomic_DNA"/>
</dbReference>
<dbReference type="PANTHER" id="PTHR37984">
    <property type="entry name" value="PROTEIN CBG26694"/>
    <property type="match status" value="1"/>
</dbReference>
<dbReference type="Pfam" id="PF00078">
    <property type="entry name" value="RVT_1"/>
    <property type="match status" value="1"/>
</dbReference>
<dbReference type="AlphaFoldDB" id="A0AAW1JFC3"/>
<dbReference type="InterPro" id="IPR000477">
    <property type="entry name" value="RT_dom"/>
</dbReference>
<keyword evidence="3" id="KW-1185">Reference proteome</keyword>
<keyword evidence="2" id="KW-0808">Transferase</keyword>
<dbReference type="Gene3D" id="3.30.70.270">
    <property type="match status" value="3"/>
</dbReference>
<proteinExistence type="predicted"/>
<sequence length="470" mass="53975">MHSSSLSSNKTINLPIHADYENCICIPAHCQVIKQCYVNNNVECVVSPKEVSSGLFLGRTLAKPIKNVNNNVECVVSPKEVSSGLFLGRTLAKPIKNKIPVQFLNTTNKDIILKNFSPQTELLRNYEICSFGEIDKYSVDRIDKLLGDLNLQHLSTAEKFSIQRICTKYADIFHVPGDKLGTTSIYRQEIPLKKNYQPDYKNPYRFPHAQKQEVHRQIDHMLKKGIIENPTSEWSSPVLIIPKKADLNGEKRWRMVIDYRLLNQEIEDDKFPLPNITEILDSLSDAIYFSQLDLSQDDKFPLPNITEILDSLSDAIYFSQLDLSQGYHQIKLDHKSRPCTAFTMDRGQYQMTRLPMGIKISRSAYSKAMTIAMSGLNYDSCLIYLYDLIVYGNNLIEHNKNLVKVFEKLRQVTLYHQMVYQPDKCKIEAIKEYPLAKNGAEVKRFIAFANNYRKFIPNFAEIASPLNELT</sequence>
<feature type="domain" description="Reverse transcriptase" evidence="1">
    <location>
        <begin position="222"/>
        <end position="442"/>
    </location>
</feature>
<evidence type="ECO:0000313" key="2">
    <source>
        <dbReference type="EMBL" id="KAK9702190.1"/>
    </source>
</evidence>
<organism evidence="2 3">
    <name type="scientific">Popillia japonica</name>
    <name type="common">Japanese beetle</name>
    <dbReference type="NCBI Taxonomy" id="7064"/>
    <lineage>
        <taxon>Eukaryota</taxon>
        <taxon>Metazoa</taxon>
        <taxon>Ecdysozoa</taxon>
        <taxon>Arthropoda</taxon>
        <taxon>Hexapoda</taxon>
        <taxon>Insecta</taxon>
        <taxon>Pterygota</taxon>
        <taxon>Neoptera</taxon>
        <taxon>Endopterygota</taxon>
        <taxon>Coleoptera</taxon>
        <taxon>Polyphaga</taxon>
        <taxon>Scarabaeiformia</taxon>
        <taxon>Scarabaeidae</taxon>
        <taxon>Rutelinae</taxon>
        <taxon>Popillia</taxon>
    </lineage>
</organism>
<dbReference type="GO" id="GO:0003964">
    <property type="term" value="F:RNA-directed DNA polymerase activity"/>
    <property type="evidence" value="ECO:0007669"/>
    <property type="project" value="UniProtKB-KW"/>
</dbReference>
<dbReference type="InterPro" id="IPR043502">
    <property type="entry name" value="DNA/RNA_pol_sf"/>
</dbReference>
<evidence type="ECO:0000259" key="1">
    <source>
        <dbReference type="PROSITE" id="PS50878"/>
    </source>
</evidence>
<keyword evidence="2" id="KW-0695">RNA-directed DNA polymerase</keyword>
<gene>
    <name evidence="2" type="ORF">QE152_g30119</name>
</gene>
<comment type="caution">
    <text evidence="2">The sequence shown here is derived from an EMBL/GenBank/DDBJ whole genome shotgun (WGS) entry which is preliminary data.</text>
</comment>
<dbReference type="SUPFAM" id="SSF56672">
    <property type="entry name" value="DNA/RNA polymerases"/>
    <property type="match status" value="2"/>
</dbReference>